<reference evidence="1" key="1">
    <citation type="submission" date="2021-06" db="EMBL/GenBank/DDBJ databases">
        <authorList>
            <person name="Rolland C."/>
        </authorList>
    </citation>
    <scope>NUCLEOTIDE SEQUENCE</scope>
    <source>
        <strain evidence="1">347.936635</strain>
    </source>
</reference>
<organism evidence="1">
    <name type="scientific">Clandestinovirus</name>
    <dbReference type="NCBI Taxonomy" id="2831644"/>
    <lineage>
        <taxon>Viruses</taxon>
    </lineage>
</organism>
<gene>
    <name evidence="1" type="ORF">KOM_12_427</name>
</gene>
<dbReference type="EMBL" id="MZ420154">
    <property type="protein sequence ID" value="QYA18695.1"/>
    <property type="molecule type" value="Genomic_DNA"/>
</dbReference>
<name>A0A8F8PMN5_9VIRU</name>
<proteinExistence type="predicted"/>
<accession>A0A8F8PMN5</accession>
<evidence type="ECO:0000313" key="1">
    <source>
        <dbReference type="EMBL" id="QYA18695.1"/>
    </source>
</evidence>
<protein>
    <submittedName>
        <fullName evidence="1">Uncharacterized protein</fullName>
    </submittedName>
</protein>
<sequence>MSKLDTTSIDATIRILEAIESGLSFDEVTGTGTASKFFPSEKLGNKWYNHLWNKFVSEKHRRAVLLLQAFNHSYAGMVSFFRPQDSLVVDDDVFWTVCHFIQNELNPLDFESISDNSSRMVDLAAAYRTEDYSPFHPVRLWNFMTNIEKHQFTQLVIRKIAAYALNVMSKYVATGMTKAATFEIGISPPSKFYYNPQLLKEGYFPLFDCTRKSIFLWVKVAPENLQVLPNQYTYTIPQGTLKFEHVGQTDGFEFANQTRLVYVNGNIVNTDE</sequence>